<dbReference type="VEuPathDB" id="AmoebaDB:NfTy_019180"/>
<dbReference type="EMBL" id="VFQX01000009">
    <property type="protein sequence ID" value="KAF0982487.1"/>
    <property type="molecule type" value="Genomic_DNA"/>
</dbReference>
<dbReference type="AlphaFoldDB" id="A0A6A5BYY2"/>
<feature type="region of interest" description="Disordered" evidence="13">
    <location>
        <begin position="495"/>
        <end position="532"/>
    </location>
</feature>
<evidence type="ECO:0000256" key="6">
    <source>
        <dbReference type="ARBA" id="ARBA00022692"/>
    </source>
</evidence>
<dbReference type="Proteomes" id="UP000444721">
    <property type="component" value="Unassembled WGS sequence"/>
</dbReference>
<feature type="transmembrane region" description="Helical" evidence="14">
    <location>
        <begin position="174"/>
        <end position="194"/>
    </location>
</feature>
<evidence type="ECO:0000256" key="8">
    <source>
        <dbReference type="ARBA" id="ARBA00023098"/>
    </source>
</evidence>
<accession>A0A6A5BYY2</accession>
<dbReference type="GeneID" id="68118632"/>
<feature type="compositionally biased region" description="Basic and acidic residues" evidence="13">
    <location>
        <begin position="30"/>
        <end position="42"/>
    </location>
</feature>
<keyword evidence="4" id="KW-0444">Lipid biosynthesis</keyword>
<dbReference type="SUPFAM" id="SSF69593">
    <property type="entry name" value="Glycerol-3-phosphate (1)-acyltransferase"/>
    <property type="match status" value="1"/>
</dbReference>
<dbReference type="GO" id="GO:0016020">
    <property type="term" value="C:membrane"/>
    <property type="evidence" value="ECO:0007669"/>
    <property type="project" value="UniProtKB-SubCell"/>
</dbReference>
<evidence type="ECO:0000256" key="7">
    <source>
        <dbReference type="ARBA" id="ARBA00022989"/>
    </source>
</evidence>
<dbReference type="GO" id="GO:0008654">
    <property type="term" value="P:phospholipid biosynthetic process"/>
    <property type="evidence" value="ECO:0007669"/>
    <property type="project" value="UniProtKB-KW"/>
</dbReference>
<feature type="region of interest" description="Disordered" evidence="13">
    <location>
        <begin position="201"/>
        <end position="226"/>
    </location>
</feature>
<dbReference type="VEuPathDB" id="AmoebaDB:NF0029970"/>
<keyword evidence="8" id="KW-0443">Lipid metabolism</keyword>
<feature type="compositionally biased region" description="Basic and acidic residues" evidence="13">
    <location>
        <begin position="514"/>
        <end position="532"/>
    </location>
</feature>
<feature type="domain" description="Phospholipid/glycerol acyltransferase" evidence="15">
    <location>
        <begin position="268"/>
        <end position="380"/>
    </location>
</feature>
<evidence type="ECO:0000256" key="13">
    <source>
        <dbReference type="SAM" id="MobiDB-lite"/>
    </source>
</evidence>
<dbReference type="CDD" id="cd07991">
    <property type="entry name" value="LPLAT_LPCAT1-like"/>
    <property type="match status" value="1"/>
</dbReference>
<sequence>MSKSSVAQDDKMSPMTAQAFTANASTSTTEGEHYHDPNDRNKFHSLARDTLTSPLSTSHSLPFGLSESASGFFMSTEDEDGFSLEISRVIEKEVIKEIQDKVRSHRNEVQHAVPLTLMDVIHCTKEAAESIARDDFTECFRPKPPEPWNWNLFLFVGWLIVLIVRYVILFPLRLLFFLTGTLIFILVTLILMALRHIAGSNNKPQQKPSTVVSDATSKEPPSEQKPKKIGTLDWLVRKSLQLYSAVWVHAMSGVIKVHGVPPVRRKNQIYVANHTSLIDFILLTYLCGVATVGQKHGGFVGFMQDKVVSPLKNIWFERFESRDRKATSQRIYDHINDLSNPPLLIFPEGVCVNNEYCVMFKKGVFEIEDVEICPIAIKYNKSYSDPYWSSRDESFIVHILRIMKSWCLAVDVYFLEPQKKLPNEDAIQFTERVKEMIAKKAKLINLNWDGYLKYYSPSEKLTEAKQRLNAEVMKRRFLIGVEGMVRNASAQSLDGMNKSSSLEDLNRSNRKSVRFVEEKSSDTTSENKEHQE</sequence>
<dbReference type="VEuPathDB" id="AmoebaDB:FDP41_011417"/>
<dbReference type="InterPro" id="IPR002123">
    <property type="entry name" value="Plipid/glycerol_acylTrfase"/>
</dbReference>
<dbReference type="OrthoDB" id="10051137at2759"/>
<proteinExistence type="inferred from homology"/>
<evidence type="ECO:0000259" key="15">
    <source>
        <dbReference type="SMART" id="SM00563"/>
    </source>
</evidence>
<reference evidence="16 17" key="1">
    <citation type="journal article" date="2019" name="Sci. Rep.">
        <title>Nanopore sequencing improves the draft genome of the human pathogenic amoeba Naegleria fowleri.</title>
        <authorList>
            <person name="Liechti N."/>
            <person name="Schurch N."/>
            <person name="Bruggmann R."/>
            <person name="Wittwer M."/>
        </authorList>
    </citation>
    <scope>NUCLEOTIDE SEQUENCE [LARGE SCALE GENOMIC DNA]</scope>
    <source>
        <strain evidence="16 17">ATCC 30894</strain>
    </source>
</reference>
<dbReference type="RefSeq" id="XP_044567200.1">
    <property type="nucleotide sequence ID" value="XM_044701823.1"/>
</dbReference>
<keyword evidence="7 14" id="KW-1133">Transmembrane helix</keyword>
<evidence type="ECO:0000256" key="10">
    <source>
        <dbReference type="ARBA" id="ARBA00023209"/>
    </source>
</evidence>
<organism evidence="16 17">
    <name type="scientific">Naegleria fowleri</name>
    <name type="common">Brain eating amoeba</name>
    <dbReference type="NCBI Taxonomy" id="5763"/>
    <lineage>
        <taxon>Eukaryota</taxon>
        <taxon>Discoba</taxon>
        <taxon>Heterolobosea</taxon>
        <taxon>Tetramitia</taxon>
        <taxon>Eutetramitia</taxon>
        <taxon>Vahlkampfiidae</taxon>
        <taxon>Naegleria</taxon>
    </lineage>
</organism>
<evidence type="ECO:0000256" key="9">
    <source>
        <dbReference type="ARBA" id="ARBA00023136"/>
    </source>
</evidence>
<evidence type="ECO:0000256" key="3">
    <source>
        <dbReference type="ARBA" id="ARBA00008655"/>
    </source>
</evidence>
<comment type="caution">
    <text evidence="16">The sequence shown here is derived from an EMBL/GenBank/DDBJ whole genome shotgun (WGS) entry which is preliminary data.</text>
</comment>
<name>A0A6A5BYY2_NAEFO</name>
<evidence type="ECO:0000313" key="17">
    <source>
        <dbReference type="Proteomes" id="UP000444721"/>
    </source>
</evidence>
<feature type="region of interest" description="Disordered" evidence="13">
    <location>
        <begin position="23"/>
        <end position="42"/>
    </location>
</feature>
<dbReference type="SMART" id="SM00563">
    <property type="entry name" value="PlsC"/>
    <property type="match status" value="1"/>
</dbReference>
<comment type="subcellular location">
    <subcellularLocation>
        <location evidence="1">Membrane</location>
    </subcellularLocation>
</comment>
<dbReference type="GO" id="GO:0004366">
    <property type="term" value="F:glycerol-3-phosphate O-acyltransferase activity"/>
    <property type="evidence" value="ECO:0007669"/>
    <property type="project" value="TreeGrafter"/>
</dbReference>
<evidence type="ECO:0000256" key="1">
    <source>
        <dbReference type="ARBA" id="ARBA00004370"/>
    </source>
</evidence>
<evidence type="ECO:0000256" key="14">
    <source>
        <dbReference type="SAM" id="Phobius"/>
    </source>
</evidence>
<keyword evidence="17" id="KW-1185">Reference proteome</keyword>
<evidence type="ECO:0000256" key="11">
    <source>
        <dbReference type="ARBA" id="ARBA00023264"/>
    </source>
</evidence>
<keyword evidence="5" id="KW-0808">Transferase</keyword>
<comment type="pathway">
    <text evidence="2">Lipid metabolism.</text>
</comment>
<keyword evidence="11" id="KW-1208">Phospholipid metabolism</keyword>
<dbReference type="PANTHER" id="PTHR23063">
    <property type="entry name" value="PHOSPHOLIPID ACYLTRANSFERASE"/>
    <property type="match status" value="1"/>
</dbReference>
<dbReference type="OMA" id="ANHTTVM"/>
<keyword evidence="12" id="KW-0012">Acyltransferase</keyword>
<dbReference type="InterPro" id="IPR045252">
    <property type="entry name" value="LPCAT1-like"/>
</dbReference>
<evidence type="ECO:0000256" key="5">
    <source>
        <dbReference type="ARBA" id="ARBA00022679"/>
    </source>
</evidence>
<evidence type="ECO:0000256" key="12">
    <source>
        <dbReference type="ARBA" id="ARBA00023315"/>
    </source>
</evidence>
<feature type="compositionally biased region" description="Polar residues" evidence="13">
    <location>
        <begin position="201"/>
        <end position="215"/>
    </location>
</feature>
<keyword evidence="6 14" id="KW-0812">Transmembrane</keyword>
<comment type="similarity">
    <text evidence="3">Belongs to the 1-acyl-sn-glycerol-3-phosphate acyltransferase family.</text>
</comment>
<dbReference type="GO" id="GO:0005783">
    <property type="term" value="C:endoplasmic reticulum"/>
    <property type="evidence" value="ECO:0007669"/>
    <property type="project" value="TreeGrafter"/>
</dbReference>
<gene>
    <name evidence="16" type="ORF">FDP41_011417</name>
</gene>
<evidence type="ECO:0000313" key="16">
    <source>
        <dbReference type="EMBL" id="KAF0982487.1"/>
    </source>
</evidence>
<dbReference type="GO" id="GO:0019432">
    <property type="term" value="P:triglyceride biosynthetic process"/>
    <property type="evidence" value="ECO:0007669"/>
    <property type="project" value="TreeGrafter"/>
</dbReference>
<keyword evidence="9 14" id="KW-0472">Membrane</keyword>
<evidence type="ECO:0000256" key="4">
    <source>
        <dbReference type="ARBA" id="ARBA00022516"/>
    </source>
</evidence>
<keyword evidence="10" id="KW-0594">Phospholipid biosynthesis</keyword>
<feature type="compositionally biased region" description="Basic and acidic residues" evidence="13">
    <location>
        <begin position="216"/>
        <end position="226"/>
    </location>
</feature>
<dbReference type="PANTHER" id="PTHR23063:SF2">
    <property type="entry name" value="GLYCEROL-3-PHOSPHATE ACYLTRANSFERASE 4, ISOFORM D-RELATED"/>
    <property type="match status" value="1"/>
</dbReference>
<protein>
    <recommendedName>
        <fullName evidence="15">Phospholipid/glycerol acyltransferase domain-containing protein</fullName>
    </recommendedName>
</protein>
<evidence type="ECO:0000256" key="2">
    <source>
        <dbReference type="ARBA" id="ARBA00005189"/>
    </source>
</evidence>
<feature type="transmembrane region" description="Helical" evidence="14">
    <location>
        <begin position="150"/>
        <end position="168"/>
    </location>
</feature>
<dbReference type="Pfam" id="PF01553">
    <property type="entry name" value="Acyltransferase"/>
    <property type="match status" value="1"/>
</dbReference>